<protein>
    <submittedName>
        <fullName evidence="2">Uncharacterized protein</fullName>
    </submittedName>
</protein>
<evidence type="ECO:0000313" key="3">
    <source>
        <dbReference type="Proteomes" id="UP000274082"/>
    </source>
</evidence>
<dbReference type="VEuPathDB" id="TriTrypDB:LDHU3_21.2060"/>
<keyword evidence="3" id="KW-1185">Reference proteome</keyword>
<evidence type="ECO:0000256" key="1">
    <source>
        <dbReference type="SAM" id="MobiDB-lite"/>
    </source>
</evidence>
<feature type="region of interest" description="Disordered" evidence="1">
    <location>
        <begin position="1278"/>
        <end position="1321"/>
    </location>
</feature>
<dbReference type="PANTHER" id="PTHR48447">
    <property type="entry name" value="REVERSE TRANSCRIPTASE ZINC-BINDING DOMAIN-CONTAINING PROTEIN"/>
    <property type="match status" value="1"/>
</dbReference>
<feature type="compositionally biased region" description="Polar residues" evidence="1">
    <location>
        <begin position="1306"/>
        <end position="1315"/>
    </location>
</feature>
<name>A0A3S7WWU6_LEIDO</name>
<reference evidence="2 3" key="1">
    <citation type="journal article" date="2018" name="Sci. Rep.">
        <title>A complete Leishmania donovani reference genome identifies novel genetic variations associated with virulence.</title>
        <authorList>
            <person name="Lypaczewski P."/>
            <person name="Hoshizaki J."/>
            <person name="Zhang W.-W."/>
            <person name="McCall L.-I."/>
            <person name="Torcivia-Rodriguez J."/>
            <person name="Simonyan V."/>
            <person name="Kaur A."/>
            <person name="Dewar K."/>
            <person name="Matlashewski G."/>
        </authorList>
    </citation>
    <scope>NUCLEOTIDE SEQUENCE [LARGE SCALE GENOMIC DNA]</scope>
    <source>
        <strain evidence="2 3">LdCL</strain>
    </source>
</reference>
<feature type="compositionally biased region" description="Low complexity" evidence="1">
    <location>
        <begin position="222"/>
        <end position="231"/>
    </location>
</feature>
<feature type="compositionally biased region" description="Low complexity" evidence="1">
    <location>
        <begin position="653"/>
        <end position="664"/>
    </location>
</feature>
<dbReference type="VEuPathDB" id="TriTrypDB:LdCL_210023300"/>
<sequence length="1465" mass="152307">MKVSATTSAAAAARRGDDCGHHHRHHRHDGAVPRRTDVAQHTCFYFTVFFSNNPPIFHSNRIPPERLGMRAVVSSTTAREEVRQMASRTSSVSLSAAADGSASSASPSSPSSPCTGCQQRYWKTVFGEPEADRAARPGMGHPYANGFYTAWAEAEEDRDGATALVGDYRSATATVEEVPQQTLQNVAFPTAFGSCGGACMLPVRTCGRRTRSASAVPSPKMALPAEAASPQASPPKPQPAPPQFPSAADTEIVRAADAEKSAQEASSGCAQKRVAETLAISSAATGKALGPFSPTTYTLPIRCTATLAKDASPTETVAGAPTIPDHCKPTLPAAKWEDEDKAAVHSAHNEGAAASTIATESRKQLGQGRTRLARLHMGTDAVTNIAEGEAPPTPQQRPTPTAAPAAALNASSITPAPAALGTSTAINGAALRPVAYTSASPRTSINDTGSAALAASASIREGPPWNMRVEEVRSAKGELRYYRIILTASFAALVTTHIGLMHSMQTRNAAAALVVLCPPCGLHFRFLLHHADVLRSVLNRTTEFAIRTVQRFFCLLYSPTQKPKGSQQQVLKGIAALLEAHPEGLETYRAVKTELTNALCLRFPLPMLAPATSAWAVPVLMRSSLFTVRTRSFIKRASAKSLGGPGDASSRFASGPSADDASASVRKRSGAGAPPFGSACSPPLLLDEILHEAASFVREYSEGFASAFICGLLSLTEGAVGSAGLRSRRRVSNNASITAGATAATPAVNGLTSPDVSGVPPLPSCAQNGSSPIAAHETSPYFAGGGGVAAAGPRGAPAWLSPYAAYWSSITDKCGPLHSGEDSLIDFGKPAPITLEGYDRASSSSCSVEHLDADAALTAHVSASKITAKTPVVSPLRIDAAHAASMPSYSPEHHFLCEENGTEAAADPAVHLPSAGDGTTAVPLTSKASPPIVVSEETFFTPGAHAVMALGSVASSDTVAARSRSEENSPHSSAAPRTAAAPAGAPSAAAAAPRLPPKTAGRSTTPSTAKEDEYLLYGGRLGRVVIFTRDAVLARQLLVIAAFLWSGYDCGAATGRGLAARSGAPGRAGASGQQRVARSAAEDVALRNQEAQHMYETAVAAAVSSAEYANVPVQWVAEEFSEDCLSTLCSRFSPENALLVVVPRQLQCRRVYLRKYVTGTTVLVEEHSGKGARICTTPFPFRCSISKQVVVQPDPTVTTLLREACSLHQNSHGTVSFADVFQRMVGWLHWQSAAAVLSRTAAAVRAASAATMANGSSLTRLVSSDAVWPSSDVSIRSASASSGARENNKSSHMTTPVATSPEMRLTRSTNKSASSPVYHCDSSWEPESVEENLLPGSMGGAGAWSHSAGASAHVTGGATATAKTAALRAGAMPATSKLLVSHGLLQPPSAFTSASHVVASPVKTASFKLFQWLRSSPTSPWAATTRSHPILSPATLGQMQGADGVVGGQRSRLLAGDDDEEDVLT</sequence>
<feature type="compositionally biased region" description="Acidic residues" evidence="1">
    <location>
        <begin position="1456"/>
        <end position="1465"/>
    </location>
</feature>
<proteinExistence type="predicted"/>
<feature type="compositionally biased region" description="Low complexity" evidence="1">
    <location>
        <begin position="970"/>
        <end position="1000"/>
    </location>
</feature>
<evidence type="ECO:0000313" key="2">
    <source>
        <dbReference type="EMBL" id="AYU78640.1"/>
    </source>
</evidence>
<feature type="region of interest" description="Disordered" evidence="1">
    <location>
        <begin position="212"/>
        <end position="246"/>
    </location>
</feature>
<feature type="region of interest" description="Disordered" evidence="1">
    <location>
        <begin position="639"/>
        <end position="675"/>
    </location>
</feature>
<feature type="compositionally biased region" description="Low complexity" evidence="1">
    <location>
        <begin position="90"/>
        <end position="113"/>
    </location>
</feature>
<feature type="compositionally biased region" description="Pro residues" evidence="1">
    <location>
        <begin position="232"/>
        <end position="244"/>
    </location>
</feature>
<accession>A0A3S7WWU6</accession>
<feature type="region of interest" description="Disordered" evidence="1">
    <location>
        <begin position="385"/>
        <end position="406"/>
    </location>
</feature>
<feature type="region of interest" description="Disordered" evidence="1">
    <location>
        <begin position="1"/>
        <end position="33"/>
    </location>
</feature>
<organism evidence="2 3">
    <name type="scientific">Leishmania donovani</name>
    <dbReference type="NCBI Taxonomy" id="5661"/>
    <lineage>
        <taxon>Eukaryota</taxon>
        <taxon>Discoba</taxon>
        <taxon>Euglenozoa</taxon>
        <taxon>Kinetoplastea</taxon>
        <taxon>Metakinetoplastina</taxon>
        <taxon>Trypanosomatida</taxon>
        <taxon>Trypanosomatidae</taxon>
        <taxon>Leishmaniinae</taxon>
        <taxon>Leishmania</taxon>
    </lineage>
</organism>
<feature type="region of interest" description="Disordered" evidence="1">
    <location>
        <begin position="958"/>
        <end position="1008"/>
    </location>
</feature>
<gene>
    <name evidence="2" type="ORF">LdCL_210023300</name>
</gene>
<dbReference type="Proteomes" id="UP000274082">
    <property type="component" value="Chromosome 21"/>
</dbReference>
<dbReference type="VEuPathDB" id="TriTrypDB:LdBPK_211750.1"/>
<dbReference type="EMBL" id="CP029520">
    <property type="protein sequence ID" value="AYU78640.1"/>
    <property type="molecule type" value="Genomic_DNA"/>
</dbReference>
<feature type="compositionally biased region" description="Low complexity" evidence="1">
    <location>
        <begin position="1"/>
        <end position="13"/>
    </location>
</feature>
<feature type="region of interest" description="Disordered" evidence="1">
    <location>
        <begin position="78"/>
        <end position="115"/>
    </location>
</feature>
<feature type="region of interest" description="Disordered" evidence="1">
    <location>
        <begin position="1441"/>
        <end position="1465"/>
    </location>
</feature>
<dbReference type="PANTHER" id="PTHR48447:SF1">
    <property type="entry name" value="REVERSE TRANSCRIPTASE ZINC-BINDING DOMAIN-CONTAINING PROTEIN"/>
    <property type="match status" value="1"/>
</dbReference>
<dbReference type="OrthoDB" id="266011at2759"/>